<comment type="caution">
    <text evidence="2">The sequence shown here is derived from an EMBL/GenBank/DDBJ whole genome shotgun (WGS) entry which is preliminary data.</text>
</comment>
<name>B4CWS6_9BACT</name>
<accession>B4CWS6</accession>
<dbReference type="InParanoid" id="B4CWS6"/>
<evidence type="ECO:0000256" key="1">
    <source>
        <dbReference type="SAM" id="MobiDB-lite"/>
    </source>
</evidence>
<dbReference type="Proteomes" id="UP000005824">
    <property type="component" value="Unassembled WGS sequence"/>
</dbReference>
<proteinExistence type="predicted"/>
<evidence type="ECO:0000313" key="2">
    <source>
        <dbReference type="EMBL" id="EDY21868.1"/>
    </source>
</evidence>
<feature type="region of interest" description="Disordered" evidence="1">
    <location>
        <begin position="133"/>
        <end position="161"/>
    </location>
</feature>
<protein>
    <submittedName>
        <fullName evidence="2">Uncharacterized protein</fullName>
    </submittedName>
</protein>
<gene>
    <name evidence="2" type="ORF">CfE428DRAFT_1114</name>
</gene>
<reference evidence="2 3" key="1">
    <citation type="journal article" date="2011" name="J. Bacteriol.">
        <title>Genome sequence of Chthoniobacter flavus Ellin428, an aerobic heterotrophic soil bacterium.</title>
        <authorList>
            <person name="Kant R."/>
            <person name="van Passel M.W."/>
            <person name="Palva A."/>
            <person name="Lucas S."/>
            <person name="Lapidus A."/>
            <person name="Glavina Del Rio T."/>
            <person name="Dalin E."/>
            <person name="Tice H."/>
            <person name="Bruce D."/>
            <person name="Goodwin L."/>
            <person name="Pitluck S."/>
            <person name="Larimer F.W."/>
            <person name="Land M.L."/>
            <person name="Hauser L."/>
            <person name="Sangwan P."/>
            <person name="de Vos W.M."/>
            <person name="Janssen P.H."/>
            <person name="Smidt H."/>
        </authorList>
    </citation>
    <scope>NUCLEOTIDE SEQUENCE [LARGE SCALE GENOMIC DNA]</scope>
    <source>
        <strain evidence="2 3">Ellin428</strain>
    </source>
</reference>
<organism evidence="2 3">
    <name type="scientific">Chthoniobacter flavus Ellin428</name>
    <dbReference type="NCBI Taxonomy" id="497964"/>
    <lineage>
        <taxon>Bacteria</taxon>
        <taxon>Pseudomonadati</taxon>
        <taxon>Verrucomicrobiota</taxon>
        <taxon>Spartobacteria</taxon>
        <taxon>Chthoniobacterales</taxon>
        <taxon>Chthoniobacteraceae</taxon>
        <taxon>Chthoniobacter</taxon>
    </lineage>
</organism>
<feature type="compositionally biased region" description="Basic and acidic residues" evidence="1">
    <location>
        <begin position="135"/>
        <end position="145"/>
    </location>
</feature>
<sequence>MRKVTPGTAANGQPQFIVIAGVGREFSAWKFAPRGVVMFAVVQSALSPSWINLDIDTSPSGVLALEPKNGPLPLLPLEREPAKGDLENITTRIDKAIARFTEPQPGHAQAVTDELAEAVRHLDGVVASLDGQNAFHRERSRETSADRSPAFEPRRDHPGNLNQITASLEKIVGPDGGLNHTLATLDSTLVRLDELTGEMTKTVNHLNLKVDTSLGKMNTLLDDSTATVNGLQGKVDRLGNTFVGRMLIAKPDKKATPVPTLKASPRSSRD</sequence>
<keyword evidence="3" id="KW-1185">Reference proteome</keyword>
<evidence type="ECO:0000313" key="3">
    <source>
        <dbReference type="Proteomes" id="UP000005824"/>
    </source>
</evidence>
<dbReference type="AlphaFoldDB" id="B4CWS6"/>
<dbReference type="EMBL" id="ABVL01000002">
    <property type="protein sequence ID" value="EDY21868.1"/>
    <property type="molecule type" value="Genomic_DNA"/>
</dbReference>